<dbReference type="AlphaFoldDB" id="A0A4P7NJX8"/>
<evidence type="ECO:0000256" key="1">
    <source>
        <dbReference type="ARBA" id="ARBA00034127"/>
    </source>
</evidence>
<proteinExistence type="inferred from homology"/>
<dbReference type="InterPro" id="IPR021346">
    <property type="entry name" value="Tma16"/>
</dbReference>
<evidence type="ECO:0000313" key="2">
    <source>
        <dbReference type="EMBL" id="QBZ62374.1"/>
    </source>
</evidence>
<dbReference type="OMA" id="FWMPDLS"/>
<dbReference type="EMBL" id="CP034208">
    <property type="protein sequence ID" value="QBZ62374.1"/>
    <property type="molecule type" value="Genomic_DNA"/>
</dbReference>
<name>A0A4P7NJX8_PYROR</name>
<accession>A0A4P7NJX8</accession>
<dbReference type="Pfam" id="PF11176">
    <property type="entry name" value="Tma16"/>
    <property type="match status" value="1"/>
</dbReference>
<gene>
    <name evidence="2" type="ORF">PoMZ_11254</name>
</gene>
<organism evidence="2 3">
    <name type="scientific">Pyricularia oryzae</name>
    <name type="common">Rice blast fungus</name>
    <name type="synonym">Magnaporthe oryzae</name>
    <dbReference type="NCBI Taxonomy" id="318829"/>
    <lineage>
        <taxon>Eukaryota</taxon>
        <taxon>Fungi</taxon>
        <taxon>Dikarya</taxon>
        <taxon>Ascomycota</taxon>
        <taxon>Pezizomycotina</taxon>
        <taxon>Sordariomycetes</taxon>
        <taxon>Sordariomycetidae</taxon>
        <taxon>Magnaporthales</taxon>
        <taxon>Pyriculariaceae</taxon>
        <taxon>Pyricularia</taxon>
    </lineage>
</organism>
<dbReference type="PANTHER" id="PTHR13349:SF2">
    <property type="entry name" value="TRANSLATION MACHINERY-ASSOCIATED PROTEIN 16"/>
    <property type="match status" value="1"/>
</dbReference>
<protein>
    <submittedName>
        <fullName evidence="2">Uncharacterized protein</fullName>
    </submittedName>
</protein>
<dbReference type="PANTHER" id="PTHR13349">
    <property type="entry name" value="TRANSLATION MACHINERY-ASSOCIATED PROTEIN 16"/>
    <property type="match status" value="1"/>
</dbReference>
<dbReference type="GO" id="GO:0005634">
    <property type="term" value="C:nucleus"/>
    <property type="evidence" value="ECO:0007669"/>
    <property type="project" value="TreeGrafter"/>
</dbReference>
<sequence>MPKSLEKTRKQIAKKRNGVMNNLHENSRNARRLHTAQVRDERLEKLAQAKKKNDRPLIDRVAFFRDAVKEGNHPRPLSVDVVHEMVKSFVHQYDEEYAEAKSARRPGRPSSTKEDTLKAKVVKLEKEYQAGLYMPDLTKVENLDALERWEGSWPFLASLAWVKFLPSGELKPASFPPM</sequence>
<dbReference type="SMR" id="A0A4P7NJX8"/>
<evidence type="ECO:0000313" key="3">
    <source>
        <dbReference type="Proteomes" id="UP000294847"/>
    </source>
</evidence>
<dbReference type="VEuPathDB" id="FungiDB:M_BR32_EuGene_00026761"/>
<dbReference type="Proteomes" id="UP000294847">
    <property type="component" value="Chromosome 5"/>
</dbReference>
<dbReference type="InterPro" id="IPR038356">
    <property type="entry name" value="Tma16_sf"/>
</dbReference>
<reference evidence="2 3" key="1">
    <citation type="journal article" date="2019" name="Mol. Biol. Evol.">
        <title>Blast fungal genomes show frequent chromosomal changes, gene gains and losses, and effector gene turnover.</title>
        <authorList>
            <person name="Gomez Luciano L.B."/>
            <person name="Jason Tsai I."/>
            <person name="Chuma I."/>
            <person name="Tosa Y."/>
            <person name="Chen Y.H."/>
            <person name="Li J.Y."/>
            <person name="Li M.Y."/>
            <person name="Jade Lu M.Y."/>
            <person name="Nakayashiki H."/>
            <person name="Li W.H."/>
        </authorList>
    </citation>
    <scope>NUCLEOTIDE SEQUENCE [LARGE SCALE GENOMIC DNA]</scope>
    <source>
        <strain evidence="2">MZ5-1-6</strain>
    </source>
</reference>
<comment type="similarity">
    <text evidence="1">Belongs to the TMA16 family.</text>
</comment>
<dbReference type="Gene3D" id="1.20.1440.170">
    <property type="entry name" value="Translation machinery-associated protein 16-like"/>
    <property type="match status" value="1"/>
</dbReference>